<evidence type="ECO:0000256" key="2">
    <source>
        <dbReference type="SAM" id="Phobius"/>
    </source>
</evidence>
<dbReference type="InterPro" id="IPR032789">
    <property type="entry name" value="T2SS-T3SS_pil_N"/>
</dbReference>
<dbReference type="PRINTS" id="PR00811">
    <property type="entry name" value="BCTERIALGSPD"/>
</dbReference>
<keyword evidence="2" id="KW-0472">Membrane</keyword>
<gene>
    <name evidence="5" type="ORF">MUB46_12615</name>
</gene>
<proteinExistence type="inferred from homology"/>
<dbReference type="Proteomes" id="UP001320898">
    <property type="component" value="Unassembled WGS sequence"/>
</dbReference>
<accession>A0AAW5R061</accession>
<comment type="caution">
    <text evidence="5">The sequence shown here is derived from an EMBL/GenBank/DDBJ whole genome shotgun (WGS) entry which is preliminary data.</text>
</comment>
<dbReference type="RefSeq" id="WP_261616276.1">
    <property type="nucleotide sequence ID" value="NZ_JALIDZ010000005.1"/>
</dbReference>
<dbReference type="AlphaFoldDB" id="A0AAW5R061"/>
<reference evidence="5 6" key="1">
    <citation type="submission" date="2022-04" db="EMBL/GenBank/DDBJ databases">
        <authorList>
            <person name="Ye Y.-Q."/>
            <person name="Du Z.-J."/>
        </authorList>
    </citation>
    <scope>NUCLEOTIDE SEQUENCE [LARGE SCALE GENOMIC DNA]</scope>
    <source>
        <strain evidence="5 6">A6E488</strain>
    </source>
</reference>
<organism evidence="5 6">
    <name type="scientific">Microbaculum marinisediminis</name>
    <dbReference type="NCBI Taxonomy" id="2931392"/>
    <lineage>
        <taxon>Bacteria</taxon>
        <taxon>Pseudomonadati</taxon>
        <taxon>Pseudomonadota</taxon>
        <taxon>Alphaproteobacteria</taxon>
        <taxon>Hyphomicrobiales</taxon>
        <taxon>Tepidamorphaceae</taxon>
        <taxon>Microbaculum</taxon>
    </lineage>
</organism>
<dbReference type="EMBL" id="JALIDZ010000005">
    <property type="protein sequence ID" value="MCT8972700.1"/>
    <property type="molecule type" value="Genomic_DNA"/>
</dbReference>
<keyword evidence="6" id="KW-1185">Reference proteome</keyword>
<dbReference type="GO" id="GO:0015627">
    <property type="term" value="C:type II protein secretion system complex"/>
    <property type="evidence" value="ECO:0007669"/>
    <property type="project" value="TreeGrafter"/>
</dbReference>
<evidence type="ECO:0000259" key="3">
    <source>
        <dbReference type="Pfam" id="PF00263"/>
    </source>
</evidence>
<dbReference type="InterPro" id="IPR001775">
    <property type="entry name" value="GspD/PilQ"/>
</dbReference>
<dbReference type="InterPro" id="IPR004846">
    <property type="entry name" value="T2SS/T3SS_dom"/>
</dbReference>
<dbReference type="GO" id="GO:0009306">
    <property type="term" value="P:protein secretion"/>
    <property type="evidence" value="ECO:0007669"/>
    <property type="project" value="InterPro"/>
</dbReference>
<feature type="domain" description="Pilus formation protein N-terminal" evidence="4">
    <location>
        <begin position="86"/>
        <end position="155"/>
    </location>
</feature>
<dbReference type="PANTHER" id="PTHR30332:SF17">
    <property type="entry name" value="TYPE IV PILIATION SYSTEM PROTEIN DR_0774-RELATED"/>
    <property type="match status" value="1"/>
</dbReference>
<dbReference type="Pfam" id="PF13629">
    <property type="entry name" value="T2SS-T3SS_pil_N"/>
    <property type="match status" value="1"/>
</dbReference>
<evidence type="ECO:0000313" key="5">
    <source>
        <dbReference type="EMBL" id="MCT8972700.1"/>
    </source>
</evidence>
<protein>
    <submittedName>
        <fullName evidence="5">Type II and III secretion system protein family protein</fullName>
    </submittedName>
</protein>
<evidence type="ECO:0000259" key="4">
    <source>
        <dbReference type="Pfam" id="PF13629"/>
    </source>
</evidence>
<evidence type="ECO:0000256" key="1">
    <source>
        <dbReference type="RuleBase" id="RU004003"/>
    </source>
</evidence>
<sequence length="534" mass="57319">MGIAGFCARMFCATLWTTKAAKQGLMDMGGLAEKVSRATGIARMPGAVLFVAALVVFLSGGGMWGGGIWGSRALADRLVDFSEGGASEIMVPYGQSSTIRTTEEVGDILVGDKEIADVLPLTDRSLYILGKKPGRTNVAVYDRQSGLIGVIDIEVGVDTRDLSSALRQAAPSSQVLVQSVNGRLRLSGSVPDGLTLQKVLDIAQQYTADPVINSIRVLNAQQVLLEVRFIEARRDAGRDLGVSWSVRDRDTGLGLRTGRFFPPTSIDNDGVPLTQIISPFIGSAVPFGTFVARVLDEGVIADVLIQALEDKGLARRLAEPNLTALSGETAQFLAGGEVPIPVAQDDNTISIEFKKYGVLLQFTPVVLDDGTINLRLAPEVSQVDFTNAIRTQDIEVPAFIVRNAQTTVELNDGQSFAIAGLLQSDSVKTQEQVPWLGQLPVLGALFRSSSFLKQETDLVIIVTPHLVRPAKPGEPLKTPLDSARPSNDPEFFALGMLEVNDKMLRSFEEGAGVVGPFGHIIELPPGQYNAYTKY</sequence>
<dbReference type="Pfam" id="PF00263">
    <property type="entry name" value="Secretin"/>
    <property type="match status" value="1"/>
</dbReference>
<feature type="domain" description="Type II/III secretion system secretin-like" evidence="3">
    <location>
        <begin position="307"/>
        <end position="468"/>
    </location>
</feature>
<comment type="similarity">
    <text evidence="1">Belongs to the bacterial secretin family.</text>
</comment>
<feature type="transmembrane region" description="Helical" evidence="2">
    <location>
        <begin position="44"/>
        <end position="64"/>
    </location>
</feature>
<keyword evidence="2" id="KW-0812">Transmembrane</keyword>
<keyword evidence="2" id="KW-1133">Transmembrane helix</keyword>
<dbReference type="PANTHER" id="PTHR30332">
    <property type="entry name" value="PROBABLE GENERAL SECRETION PATHWAY PROTEIN D"/>
    <property type="match status" value="1"/>
</dbReference>
<evidence type="ECO:0000313" key="6">
    <source>
        <dbReference type="Proteomes" id="UP001320898"/>
    </source>
</evidence>
<dbReference type="InterPro" id="IPR050810">
    <property type="entry name" value="Bact_Secretion_Sys_Channel"/>
</dbReference>
<name>A0AAW5R061_9HYPH</name>